<comment type="similarity">
    <text evidence="1">Belongs to the SMP-30/CGR1 family.</text>
</comment>
<name>A0A372FT99_9ACTN</name>
<gene>
    <name evidence="4" type="ORF">D0Q02_25720</name>
</gene>
<feature type="domain" description="SMP-30/Gluconolactonase/LRE-like region" evidence="3">
    <location>
        <begin position="39"/>
        <end position="252"/>
    </location>
</feature>
<dbReference type="InterPro" id="IPR013658">
    <property type="entry name" value="SGL"/>
</dbReference>
<protein>
    <submittedName>
        <fullName evidence="4">SMP-30/gluconolactonase/LRE family protein</fullName>
    </submittedName>
</protein>
<dbReference type="OrthoDB" id="2633250at2"/>
<dbReference type="Gene3D" id="2.120.10.30">
    <property type="entry name" value="TolB, C-terminal domain"/>
    <property type="match status" value="1"/>
</dbReference>
<keyword evidence="2" id="KW-0378">Hydrolase</keyword>
<organism evidence="4 5">
    <name type="scientific">Micromonospora craniellae</name>
    <dbReference type="NCBI Taxonomy" id="2294034"/>
    <lineage>
        <taxon>Bacteria</taxon>
        <taxon>Bacillati</taxon>
        <taxon>Actinomycetota</taxon>
        <taxon>Actinomycetes</taxon>
        <taxon>Micromonosporales</taxon>
        <taxon>Micromonosporaceae</taxon>
        <taxon>Micromonospora</taxon>
    </lineage>
</organism>
<reference evidence="4 5" key="1">
    <citation type="submission" date="2018-08" db="EMBL/GenBank/DDBJ databases">
        <title>Verrucosispora craniellae sp. nov., isolated from a marine sponge in the South China Sea.</title>
        <authorList>
            <person name="Li L."/>
            <person name="Lin H.W."/>
        </authorList>
    </citation>
    <scope>NUCLEOTIDE SEQUENCE [LARGE SCALE GENOMIC DNA]</scope>
    <source>
        <strain evidence="4 5">LHW63014</strain>
    </source>
</reference>
<dbReference type="InterPro" id="IPR051262">
    <property type="entry name" value="SMP-30/CGR1_Lactonase"/>
</dbReference>
<dbReference type="RefSeq" id="WP_117230584.1">
    <property type="nucleotide sequence ID" value="NZ_CP061725.1"/>
</dbReference>
<dbReference type="SUPFAM" id="SSF63829">
    <property type="entry name" value="Calcium-dependent phosphotriesterase"/>
    <property type="match status" value="1"/>
</dbReference>
<proteinExistence type="inferred from homology"/>
<evidence type="ECO:0000313" key="5">
    <source>
        <dbReference type="Proteomes" id="UP000262621"/>
    </source>
</evidence>
<evidence type="ECO:0000256" key="1">
    <source>
        <dbReference type="ARBA" id="ARBA00008853"/>
    </source>
</evidence>
<dbReference type="PANTHER" id="PTHR47572">
    <property type="entry name" value="LIPOPROTEIN-RELATED"/>
    <property type="match status" value="1"/>
</dbReference>
<evidence type="ECO:0000259" key="3">
    <source>
        <dbReference type="Pfam" id="PF08450"/>
    </source>
</evidence>
<dbReference type="Proteomes" id="UP000262621">
    <property type="component" value="Unassembled WGS sequence"/>
</dbReference>
<dbReference type="PANTHER" id="PTHR47572:SF4">
    <property type="entry name" value="LACTONASE DRP35"/>
    <property type="match status" value="1"/>
</dbReference>
<evidence type="ECO:0000313" key="4">
    <source>
        <dbReference type="EMBL" id="RFS43806.1"/>
    </source>
</evidence>
<dbReference type="InterPro" id="IPR011042">
    <property type="entry name" value="6-blade_b-propeller_TolB-like"/>
</dbReference>
<keyword evidence="5" id="KW-1185">Reference proteome</keyword>
<dbReference type="AlphaFoldDB" id="A0A372FT99"/>
<dbReference type="GO" id="GO:0016787">
    <property type="term" value="F:hydrolase activity"/>
    <property type="evidence" value="ECO:0007669"/>
    <property type="project" value="UniProtKB-KW"/>
</dbReference>
<accession>A0A372FT99</accession>
<dbReference type="Pfam" id="PF08450">
    <property type="entry name" value="SGL"/>
    <property type="match status" value="1"/>
</dbReference>
<comment type="caution">
    <text evidence="4">The sequence shown here is derived from an EMBL/GenBank/DDBJ whole genome shotgun (WGS) entry which is preliminary data.</text>
</comment>
<dbReference type="EMBL" id="QVFU01000044">
    <property type="protein sequence ID" value="RFS43806.1"/>
    <property type="molecule type" value="Genomic_DNA"/>
</dbReference>
<sequence>MRIATLARMLPHPEAVCVGADGHLYAGLALGSPQGRGPIVRIDPGDGSAQWFTDTGGRILGLARAGDGLVGCDVARAELVRISSDGTVTARTGTADGRRLLRPNGCVVDAAGGVWFTDSGTATAGEPTGSVCYAAPGQTRTCRVTAAGLVYPNGIGISPDGSTLYVSLTRDNTLLAFDVVAPGRLSGRRTVATGGALADGPDGLTVAPDGTCYLAVTRGSRVVRITPDGRVDTVIEAPDLLRMPSHAALHGDRLLVPSLFGDTVTAIDLDA</sequence>
<evidence type="ECO:0000256" key="2">
    <source>
        <dbReference type="ARBA" id="ARBA00022801"/>
    </source>
</evidence>